<dbReference type="RefSeq" id="WP_094995626.1">
    <property type="nucleotide sequence ID" value="NZ_BMJL01000001.1"/>
</dbReference>
<dbReference type="PROSITE" id="PS50042">
    <property type="entry name" value="CNMP_BINDING_3"/>
    <property type="match status" value="1"/>
</dbReference>
<organism evidence="1 2">
    <name type="scientific">Maribacter cobaltidurans</name>
    <dbReference type="NCBI Taxonomy" id="1178778"/>
    <lineage>
        <taxon>Bacteria</taxon>
        <taxon>Pseudomonadati</taxon>
        <taxon>Bacteroidota</taxon>
        <taxon>Flavobacteriia</taxon>
        <taxon>Flavobacteriales</taxon>
        <taxon>Flavobacteriaceae</taxon>
        <taxon>Maribacter</taxon>
    </lineage>
</organism>
<accession>A0A223V116</accession>
<dbReference type="SUPFAM" id="SSF51206">
    <property type="entry name" value="cAMP-binding domain-like"/>
    <property type="match status" value="1"/>
</dbReference>
<dbReference type="OrthoDB" id="758145at2"/>
<dbReference type="Proteomes" id="UP000215244">
    <property type="component" value="Chromosome"/>
</dbReference>
<sequence>MNFYNLSGIVPLDLVSEISSLLETQQFPKTYLLHKQGTVCKHIYLVQKGIVRTFFYKEGKDITVHIASEGELITAIDSVISLKKSRYNVEVLEDSEIHAISYNKLQALMGKHPQYEKYMRLILEQLYAEGADRIEEFLFYSAKERYDNLIKNRPHLLNRVNLGHIASYLGITQETLSRIRKIS</sequence>
<dbReference type="Gene3D" id="2.60.120.10">
    <property type="entry name" value="Jelly Rolls"/>
    <property type="match status" value="1"/>
</dbReference>
<dbReference type="KEGG" id="marb:CJ263_01410"/>
<dbReference type="CDD" id="cd00038">
    <property type="entry name" value="CAP_ED"/>
    <property type="match status" value="1"/>
</dbReference>
<proteinExistence type="predicted"/>
<dbReference type="InterPro" id="IPR018490">
    <property type="entry name" value="cNMP-bd_dom_sf"/>
</dbReference>
<keyword evidence="2" id="KW-1185">Reference proteome</keyword>
<gene>
    <name evidence="1" type="ORF">CJ263_01410</name>
</gene>
<dbReference type="Pfam" id="PF00027">
    <property type="entry name" value="cNMP_binding"/>
    <property type="match status" value="1"/>
</dbReference>
<dbReference type="EMBL" id="CP022957">
    <property type="protein sequence ID" value="ASV28992.1"/>
    <property type="molecule type" value="Genomic_DNA"/>
</dbReference>
<reference evidence="1 2" key="1">
    <citation type="submission" date="2017-08" db="EMBL/GenBank/DDBJ databases">
        <title>The complete genome sequence of Maribacter sp. B1, isolated from deep-sea sediment.</title>
        <authorList>
            <person name="Wu Y.-H."/>
            <person name="Cheng H."/>
            <person name="Xu X.-W."/>
        </authorList>
    </citation>
    <scope>NUCLEOTIDE SEQUENCE [LARGE SCALE GENOMIC DNA]</scope>
    <source>
        <strain evidence="1 2">B1</strain>
    </source>
</reference>
<dbReference type="InterPro" id="IPR000595">
    <property type="entry name" value="cNMP-bd_dom"/>
</dbReference>
<name>A0A223V116_9FLAO</name>
<evidence type="ECO:0000313" key="2">
    <source>
        <dbReference type="Proteomes" id="UP000215244"/>
    </source>
</evidence>
<protein>
    <submittedName>
        <fullName evidence="1">Uncharacterized protein</fullName>
    </submittedName>
</protein>
<evidence type="ECO:0000313" key="1">
    <source>
        <dbReference type="EMBL" id="ASV28992.1"/>
    </source>
</evidence>
<dbReference type="InterPro" id="IPR014710">
    <property type="entry name" value="RmlC-like_jellyroll"/>
</dbReference>
<dbReference type="SMART" id="SM00100">
    <property type="entry name" value="cNMP"/>
    <property type="match status" value="1"/>
</dbReference>
<dbReference type="AlphaFoldDB" id="A0A223V116"/>